<name>A0ABV3FKV9_9NOCA</name>
<protein>
    <submittedName>
        <fullName evidence="1">Uncharacterized protein</fullName>
    </submittedName>
</protein>
<comment type="caution">
    <text evidence="1">The sequence shown here is derived from an EMBL/GenBank/DDBJ whole genome shotgun (WGS) entry which is preliminary data.</text>
</comment>
<dbReference type="RefSeq" id="WP_357988680.1">
    <property type="nucleotide sequence ID" value="NZ_JBFAIH010000057.1"/>
</dbReference>
<keyword evidence="2" id="KW-1185">Reference proteome</keyword>
<reference evidence="1 2" key="1">
    <citation type="submission" date="2024-06" db="EMBL/GenBank/DDBJ databases">
        <title>The Natural Products Discovery Center: Release of the First 8490 Sequenced Strains for Exploring Actinobacteria Biosynthetic Diversity.</title>
        <authorList>
            <person name="Kalkreuter E."/>
            <person name="Kautsar S.A."/>
            <person name="Yang D."/>
            <person name="Bader C.D."/>
            <person name="Teijaro C.N."/>
            <person name="Fluegel L."/>
            <person name="Davis C.M."/>
            <person name="Simpson J.R."/>
            <person name="Lauterbach L."/>
            <person name="Steele A.D."/>
            <person name="Gui C."/>
            <person name="Meng S."/>
            <person name="Li G."/>
            <person name="Viehrig K."/>
            <person name="Ye F."/>
            <person name="Su P."/>
            <person name="Kiefer A.F."/>
            <person name="Nichols A."/>
            <person name="Cepeda A.J."/>
            <person name="Yan W."/>
            <person name="Fan B."/>
            <person name="Jiang Y."/>
            <person name="Adhikari A."/>
            <person name="Zheng C.-J."/>
            <person name="Schuster L."/>
            <person name="Cowan T.M."/>
            <person name="Smanski M.J."/>
            <person name="Chevrette M.G."/>
            <person name="De Carvalho L.P.S."/>
            <person name="Shen B."/>
        </authorList>
    </citation>
    <scope>NUCLEOTIDE SEQUENCE [LARGE SCALE GENOMIC DNA]</scope>
    <source>
        <strain evidence="1 2">NPDC050671</strain>
    </source>
</reference>
<proteinExistence type="predicted"/>
<organism evidence="1 2">
    <name type="scientific">Nocardia fusca</name>
    <dbReference type="NCBI Taxonomy" id="941183"/>
    <lineage>
        <taxon>Bacteria</taxon>
        <taxon>Bacillati</taxon>
        <taxon>Actinomycetota</taxon>
        <taxon>Actinomycetes</taxon>
        <taxon>Mycobacteriales</taxon>
        <taxon>Nocardiaceae</taxon>
        <taxon>Nocardia</taxon>
    </lineage>
</organism>
<evidence type="ECO:0000313" key="2">
    <source>
        <dbReference type="Proteomes" id="UP001551658"/>
    </source>
</evidence>
<dbReference type="Proteomes" id="UP001551658">
    <property type="component" value="Unassembled WGS sequence"/>
</dbReference>
<sequence>MAGEIELWQAGRLIVERTAEALGAAADGYARKASAGADGLRRASGITHTDGDAGRVVEGTIIEPTGMYGTDLYGQRIAIDPDKVVVRPLHDHGGEVTGLRIPATPDDDRSAQQWADSWTLGQNTNFVQSLPRTDAQRPLLTVPAADGRLEPFYIVGKFNARDAEVMLRHSGTGAEPVRLGAPEVGHLIVHSREFQELIKDPIGSQRPVELVSQGSGVTDRALVSTIASILHSQTDLIGPVRGVVHPITKVEPNWLIPAGQLEARVTVDPSLRVTSEYLEFRHPRTAREP</sequence>
<accession>A0ABV3FKV9</accession>
<gene>
    <name evidence="1" type="ORF">AB0H72_36155</name>
</gene>
<evidence type="ECO:0000313" key="1">
    <source>
        <dbReference type="EMBL" id="MEV0368128.1"/>
    </source>
</evidence>
<dbReference type="EMBL" id="JBFAIH010000057">
    <property type="protein sequence ID" value="MEV0368128.1"/>
    <property type="molecule type" value="Genomic_DNA"/>
</dbReference>